<comment type="caution">
    <text evidence="2">The sequence shown here is derived from an EMBL/GenBank/DDBJ whole genome shotgun (WGS) entry which is preliminary data.</text>
</comment>
<keyword evidence="1" id="KW-0812">Transmembrane</keyword>
<organism evidence="2 3">
    <name type="scientific">Streptomyces iconiensis</name>
    <dbReference type="NCBI Taxonomy" id="1384038"/>
    <lineage>
        <taxon>Bacteria</taxon>
        <taxon>Bacillati</taxon>
        <taxon>Actinomycetota</taxon>
        <taxon>Actinomycetes</taxon>
        <taxon>Kitasatosporales</taxon>
        <taxon>Streptomycetaceae</taxon>
        <taxon>Streptomyces</taxon>
    </lineage>
</organism>
<feature type="transmembrane region" description="Helical" evidence="1">
    <location>
        <begin position="69"/>
        <end position="87"/>
    </location>
</feature>
<keyword evidence="3" id="KW-1185">Reference proteome</keyword>
<keyword evidence="1" id="KW-0472">Membrane</keyword>
<proteinExistence type="predicted"/>
<name>A0ABT7A1H6_9ACTN</name>
<evidence type="ECO:0000256" key="1">
    <source>
        <dbReference type="SAM" id="Phobius"/>
    </source>
</evidence>
<evidence type="ECO:0000313" key="3">
    <source>
        <dbReference type="Proteomes" id="UP001214441"/>
    </source>
</evidence>
<sequence>MAGNAALAAAHAEWTKVSTVRSTAAALGLTAVLGVVAAAVSGTSMRNALENDSGRVAPGFHPVDAGFDLVWYLQLGLVAFGVLVVAGEFRGGTVRASLAAVPRRGLFYVTKAAVCALVVLPVAALATVAAFLADQAGLGPYGVPVGESFGEEGVVRGMVLGTVHLTLITLFAVGLATLLRSAAVALGVLYVFLFVVSPAVGAIPGGEKVTRFLPDKAGVQALKVGSEADAALGPYGGIGVVAAWTALALVAGWLAFRHREL</sequence>
<gene>
    <name evidence="2" type="ORF">NMN56_022580</name>
</gene>
<accession>A0ABT7A1H6</accession>
<dbReference type="EMBL" id="JANCPR020000022">
    <property type="protein sequence ID" value="MDJ1134696.1"/>
    <property type="molecule type" value="Genomic_DNA"/>
</dbReference>
<dbReference type="RefSeq" id="WP_274040893.1">
    <property type="nucleotide sequence ID" value="NZ_JANCPR020000022.1"/>
</dbReference>
<evidence type="ECO:0000313" key="2">
    <source>
        <dbReference type="EMBL" id="MDJ1134696.1"/>
    </source>
</evidence>
<dbReference type="Proteomes" id="UP001214441">
    <property type="component" value="Unassembled WGS sequence"/>
</dbReference>
<keyword evidence="1" id="KW-1133">Transmembrane helix</keyword>
<feature type="transmembrane region" description="Helical" evidence="1">
    <location>
        <begin position="108"/>
        <end position="133"/>
    </location>
</feature>
<feature type="transmembrane region" description="Helical" evidence="1">
    <location>
        <begin position="24"/>
        <end position="49"/>
    </location>
</feature>
<feature type="transmembrane region" description="Helical" evidence="1">
    <location>
        <begin position="235"/>
        <end position="256"/>
    </location>
</feature>
<protein>
    <recommendedName>
        <fullName evidence="4">ABC transporter permease</fullName>
    </recommendedName>
</protein>
<evidence type="ECO:0008006" key="4">
    <source>
        <dbReference type="Google" id="ProtNLM"/>
    </source>
</evidence>
<reference evidence="2 3" key="1">
    <citation type="submission" date="2023-05" db="EMBL/GenBank/DDBJ databases">
        <title>Streptantibioticus silvisoli sp. nov., acidotolerant actinomycetes 1 from pine litter.</title>
        <authorList>
            <person name="Swiecimska M."/>
            <person name="Golinska P."/>
            <person name="Sangal V."/>
            <person name="Wachnowicz B."/>
            <person name="Goodfellow M."/>
        </authorList>
    </citation>
    <scope>NUCLEOTIDE SEQUENCE [LARGE SCALE GENOMIC DNA]</scope>
    <source>
        <strain evidence="2 3">DSM 42109</strain>
    </source>
</reference>
<feature type="transmembrane region" description="Helical" evidence="1">
    <location>
        <begin position="153"/>
        <end position="176"/>
    </location>
</feature>
<feature type="transmembrane region" description="Helical" evidence="1">
    <location>
        <begin position="183"/>
        <end position="203"/>
    </location>
</feature>